<gene>
    <name evidence="1" type="ORF">CDG81_04660</name>
    <name evidence="2" type="ORF">IL38_19620</name>
</gene>
<sequence>MSWWWFRRREGVAADSERLAHAVDVAVGHSYLITPCGRHFSRRDTEWVPDPRRRAHRGGVAGEPCAACVMRVLLSLPGG</sequence>
<dbReference type="Proteomes" id="UP000029737">
    <property type="component" value="Unassembled WGS sequence"/>
</dbReference>
<dbReference type="AlphaFoldDB" id="A0A099D1K8"/>
<accession>A0A099D1K8</accession>
<dbReference type="OrthoDB" id="5194004at2"/>
<dbReference type="Proteomes" id="UP000215043">
    <property type="component" value="Chromosome"/>
</dbReference>
<name>A0A099D1K8_9ACTN</name>
<evidence type="ECO:0000313" key="4">
    <source>
        <dbReference type="Proteomes" id="UP000215043"/>
    </source>
</evidence>
<dbReference type="EMBL" id="JPMV01000037">
    <property type="protein sequence ID" value="KGI79929.1"/>
    <property type="molecule type" value="Genomic_DNA"/>
</dbReference>
<organism evidence="1 4">
    <name type="scientific">Actinopolyspora erythraea</name>
    <dbReference type="NCBI Taxonomy" id="414996"/>
    <lineage>
        <taxon>Bacteria</taxon>
        <taxon>Bacillati</taxon>
        <taxon>Actinomycetota</taxon>
        <taxon>Actinomycetes</taxon>
        <taxon>Actinopolysporales</taxon>
        <taxon>Actinopolysporaceae</taxon>
        <taxon>Actinopolyspora</taxon>
    </lineage>
</organism>
<dbReference type="eggNOG" id="ENOG50329T2">
    <property type="taxonomic scope" value="Bacteria"/>
</dbReference>
<reference evidence="1 4" key="2">
    <citation type="submission" date="2017-08" db="EMBL/GenBank/DDBJ databases">
        <title>The complete genome sequence of moderately halophilic actinomycete Actinopolyspora erythraea YIM 90600, the producer of novel erythromycin, novel actinopolysporins A-C and tubercidin.</title>
        <authorList>
            <person name="Yin M."/>
            <person name="Tang S."/>
        </authorList>
    </citation>
    <scope>NUCLEOTIDE SEQUENCE [LARGE SCALE GENOMIC DNA]</scope>
    <source>
        <strain evidence="1 4">YIM 90600</strain>
    </source>
</reference>
<evidence type="ECO:0000313" key="2">
    <source>
        <dbReference type="EMBL" id="KGI79929.1"/>
    </source>
</evidence>
<reference evidence="2 3" key="1">
    <citation type="journal article" date="2014" name="PLoS ONE">
        <title>Identification and Characterization of a New Erythromycin Biosynthetic Gene Cluster in Actinopolyspora erythraea YIM90600, a Novel Erythronolide-Producing Halophilic Actinomycete Isolated from Salt Field.</title>
        <authorList>
            <person name="Chen D."/>
            <person name="Feng J."/>
            <person name="Huang L."/>
            <person name="Zhang Q."/>
            <person name="Wu J."/>
            <person name="Zhu X."/>
            <person name="Duan Y."/>
            <person name="Xu Z."/>
        </authorList>
    </citation>
    <scope>NUCLEOTIDE SEQUENCE [LARGE SCALE GENOMIC DNA]</scope>
    <source>
        <strain evidence="2 3">YIM90600</strain>
    </source>
</reference>
<evidence type="ECO:0000313" key="3">
    <source>
        <dbReference type="Proteomes" id="UP000029737"/>
    </source>
</evidence>
<dbReference type="EMBL" id="CP022752">
    <property type="protein sequence ID" value="ASU77723.1"/>
    <property type="molecule type" value="Genomic_DNA"/>
</dbReference>
<dbReference type="RefSeq" id="WP_043576834.1">
    <property type="nucleotide sequence ID" value="NZ_CP022752.1"/>
</dbReference>
<dbReference type="KEGG" id="aey:CDG81_04660"/>
<evidence type="ECO:0000313" key="1">
    <source>
        <dbReference type="EMBL" id="ASU77723.1"/>
    </source>
</evidence>
<protein>
    <submittedName>
        <fullName evidence="1">Uncharacterized protein</fullName>
    </submittedName>
</protein>
<keyword evidence="3" id="KW-1185">Reference proteome</keyword>
<dbReference type="HOGENOM" id="CLU_2598112_0_0_11"/>
<proteinExistence type="predicted"/>